<reference evidence="2" key="1">
    <citation type="submission" date="2016-10" db="EMBL/GenBank/DDBJ databases">
        <authorList>
            <person name="Varghese N."/>
            <person name="Submissions S."/>
        </authorList>
    </citation>
    <scope>NUCLEOTIDE SEQUENCE [LARGE SCALE GENOMIC DNA]</scope>
    <source>
        <strain evidence="2">ATCC 700379</strain>
    </source>
</reference>
<protein>
    <submittedName>
        <fullName evidence="1">Uncharacterized protein</fullName>
    </submittedName>
</protein>
<gene>
    <name evidence="1" type="ORF">SAMN02982927_01439</name>
</gene>
<evidence type="ECO:0000313" key="2">
    <source>
        <dbReference type="Proteomes" id="UP000198752"/>
    </source>
</evidence>
<sequence length="147" mass="16293">MKKRFIMFGLVCVLAAVLISKIFTSFDTLAKVKQQIRVKDHLQSFKLTEAKIDYHVVVRKSTKSYDYVSITGSVPSSAKVKLAQLQPSSTLSLNLYTSKNLIYAGSKTTQITLHVRNPSDLKEVVLNGKHVSTTKKSFDMPGAGGRE</sequence>
<dbReference type="EMBL" id="FOOY01000008">
    <property type="protein sequence ID" value="SFG33917.1"/>
    <property type="molecule type" value="Genomic_DNA"/>
</dbReference>
<dbReference type="STRING" id="269670.SAMN02982927_01439"/>
<organism evidence="1 2">
    <name type="scientific">Sporolactobacillus nakayamae</name>
    <dbReference type="NCBI Taxonomy" id="269670"/>
    <lineage>
        <taxon>Bacteria</taxon>
        <taxon>Bacillati</taxon>
        <taxon>Bacillota</taxon>
        <taxon>Bacilli</taxon>
        <taxon>Bacillales</taxon>
        <taxon>Sporolactobacillaceae</taxon>
        <taxon>Sporolactobacillus</taxon>
    </lineage>
</organism>
<name>A0A1I2R5L3_9BACL</name>
<dbReference type="Proteomes" id="UP000198752">
    <property type="component" value="Unassembled WGS sequence"/>
</dbReference>
<dbReference type="AlphaFoldDB" id="A0A1I2R5L3"/>
<accession>A0A1I2R5L3</accession>
<evidence type="ECO:0000313" key="1">
    <source>
        <dbReference type="EMBL" id="SFG33917.1"/>
    </source>
</evidence>
<keyword evidence="2" id="KW-1185">Reference proteome</keyword>
<dbReference type="RefSeq" id="WP_093671476.1">
    <property type="nucleotide sequence ID" value="NZ_FOOY01000008.1"/>
</dbReference>
<proteinExistence type="predicted"/>